<feature type="compositionally biased region" description="Polar residues" evidence="6">
    <location>
        <begin position="1156"/>
        <end position="1168"/>
    </location>
</feature>
<evidence type="ECO:0000256" key="2">
    <source>
        <dbReference type="ARBA" id="ARBA00022771"/>
    </source>
</evidence>
<keyword evidence="2 4" id="KW-0863">Zinc-finger</keyword>
<dbReference type="PROSITE" id="PS01358">
    <property type="entry name" value="ZF_RANBP2_1"/>
    <property type="match status" value="1"/>
</dbReference>
<dbReference type="PROSITE" id="PS50199">
    <property type="entry name" value="ZF_RANBP2_2"/>
    <property type="match status" value="2"/>
</dbReference>
<feature type="domain" description="RanBP2-type" evidence="8">
    <location>
        <begin position="844"/>
        <end position="873"/>
    </location>
</feature>
<dbReference type="InterPro" id="IPR011993">
    <property type="entry name" value="PH-like_dom_sf"/>
</dbReference>
<dbReference type="InterPro" id="IPR036443">
    <property type="entry name" value="Znf_RanBP2_sf"/>
</dbReference>
<dbReference type="GO" id="GO:0008270">
    <property type="term" value="F:zinc ion binding"/>
    <property type="evidence" value="ECO:0007669"/>
    <property type="project" value="UniProtKB-KW"/>
</dbReference>
<feature type="domain" description="RanBD1" evidence="7">
    <location>
        <begin position="1043"/>
        <end position="1201"/>
    </location>
</feature>
<protein>
    <submittedName>
        <fullName evidence="9">Ran-binding protein</fullName>
    </submittedName>
</protein>
<keyword evidence="3" id="KW-0862">Zinc</keyword>
<organism evidence="9 10">
    <name type="scientific">Fasciolopsis buskii</name>
    <dbReference type="NCBI Taxonomy" id="27845"/>
    <lineage>
        <taxon>Eukaryota</taxon>
        <taxon>Metazoa</taxon>
        <taxon>Spiralia</taxon>
        <taxon>Lophotrochozoa</taxon>
        <taxon>Platyhelminthes</taxon>
        <taxon>Trematoda</taxon>
        <taxon>Digenea</taxon>
        <taxon>Plagiorchiida</taxon>
        <taxon>Echinostomata</taxon>
        <taxon>Echinostomatoidea</taxon>
        <taxon>Fasciolidae</taxon>
        <taxon>Fasciolopsis</taxon>
    </lineage>
</organism>
<dbReference type="SMART" id="SM00160">
    <property type="entry name" value="RanBD"/>
    <property type="match status" value="1"/>
</dbReference>
<feature type="region of interest" description="Disordered" evidence="6">
    <location>
        <begin position="1148"/>
        <end position="1171"/>
    </location>
</feature>
<dbReference type="PANTHER" id="PTHR23138">
    <property type="entry name" value="RAN BINDING PROTEIN"/>
    <property type="match status" value="1"/>
</dbReference>
<feature type="region of interest" description="Disordered" evidence="6">
    <location>
        <begin position="427"/>
        <end position="458"/>
    </location>
</feature>
<dbReference type="GO" id="GO:0005096">
    <property type="term" value="F:GTPase activator activity"/>
    <property type="evidence" value="ECO:0007669"/>
    <property type="project" value="TreeGrafter"/>
</dbReference>
<evidence type="ECO:0000313" key="9">
    <source>
        <dbReference type="EMBL" id="KAA0190799.1"/>
    </source>
</evidence>
<evidence type="ECO:0000256" key="5">
    <source>
        <dbReference type="SAM" id="Coils"/>
    </source>
</evidence>
<comment type="caution">
    <text evidence="9">The sequence shown here is derived from an EMBL/GenBank/DDBJ whole genome shotgun (WGS) entry which is preliminary data.</text>
</comment>
<proteinExistence type="predicted"/>
<evidence type="ECO:0000256" key="6">
    <source>
        <dbReference type="SAM" id="MobiDB-lite"/>
    </source>
</evidence>
<dbReference type="PANTHER" id="PTHR23138:SF87">
    <property type="entry name" value="E3 SUMO-PROTEIN LIGASE RANBP2"/>
    <property type="match status" value="1"/>
</dbReference>
<name>A0A8E0RW29_9TREM</name>
<dbReference type="SUPFAM" id="SSF50729">
    <property type="entry name" value="PH domain-like"/>
    <property type="match status" value="1"/>
</dbReference>
<dbReference type="InterPro" id="IPR000156">
    <property type="entry name" value="Ran_bind_dom"/>
</dbReference>
<feature type="coiled-coil region" evidence="5">
    <location>
        <begin position="552"/>
        <end position="586"/>
    </location>
</feature>
<evidence type="ECO:0000256" key="3">
    <source>
        <dbReference type="ARBA" id="ARBA00022833"/>
    </source>
</evidence>
<dbReference type="CDD" id="cd00835">
    <property type="entry name" value="RanBD_family"/>
    <property type="match status" value="1"/>
</dbReference>
<dbReference type="Pfam" id="PF00641">
    <property type="entry name" value="Zn_ribbon_RanBP"/>
    <property type="match status" value="1"/>
</dbReference>
<evidence type="ECO:0000256" key="4">
    <source>
        <dbReference type="PROSITE-ProRule" id="PRU00322"/>
    </source>
</evidence>
<feature type="compositionally biased region" description="Polar residues" evidence="6">
    <location>
        <begin position="925"/>
        <end position="949"/>
    </location>
</feature>
<feature type="domain" description="RanBP2-type" evidence="8">
    <location>
        <begin position="797"/>
        <end position="826"/>
    </location>
</feature>
<evidence type="ECO:0000259" key="7">
    <source>
        <dbReference type="PROSITE" id="PS50196"/>
    </source>
</evidence>
<dbReference type="Pfam" id="PF00638">
    <property type="entry name" value="Ran_BP1"/>
    <property type="match status" value="1"/>
</dbReference>
<dbReference type="GO" id="GO:0005643">
    <property type="term" value="C:nuclear pore"/>
    <property type="evidence" value="ECO:0007669"/>
    <property type="project" value="TreeGrafter"/>
</dbReference>
<keyword evidence="1" id="KW-0479">Metal-binding</keyword>
<feature type="region of interest" description="Disordered" evidence="6">
    <location>
        <begin position="714"/>
        <end position="775"/>
    </location>
</feature>
<keyword evidence="10" id="KW-1185">Reference proteome</keyword>
<dbReference type="GO" id="GO:0005737">
    <property type="term" value="C:cytoplasm"/>
    <property type="evidence" value="ECO:0007669"/>
    <property type="project" value="TreeGrafter"/>
</dbReference>
<dbReference type="InterPro" id="IPR045255">
    <property type="entry name" value="RanBP1-like"/>
</dbReference>
<sequence>MKKYDRLVSHCLGCINDGRHLDSLKWFETCCELFNRFETSKGDALCFEIITRMFRLRLSSFTPAKDFHTALEDLYSSILRLSPGEYTQLRIISESWLSFYSAAYVQRFFNVSSLDQHFEPLYYLRESRVFLVTVDAVASVVCENYRRCIRLREPSREQHIEPFSHVIWNSLRLHQAEYTVQAWFLEKALRRRVNKFGLSESSWSDLMGMLPSEAASVTRAPEDCNRISSASLHSIDSSKFWSDCSDNLLEVSSNLILILWGCCHITETDPDESDLILTYDRINLVFKWRTTVNSFSFGFSVYRATQKTEPTRHGSAFFQCGLGQLRLFARPTRCFGHQNYALSASLLFRLANALTRLGENVISNQQRHTVFDWADGFWRGALQQQTFGPPPPNTTLISQNRSTPHCSGSASILMEDRLCRFDRPSGRVNTRVAAPSHTDQSTPNRTRKSSWDVEETSNEGREACENFVGQLAPDSLTSRQICSFFEAMSGLSPSGMEVHMNTAITSQNASPVGATTAPDGAQINTLTEFQEFLMASFMNNWQSLVNSLCCQLTETKAEMSRSRQLNEQLSTQLHDASRQLSETMIKFNEVQAQMHVLIKANTSRDIPPTCLSSDMLAGPIRELSCAIADLRRWLPEGMAAAATAAVNSHMAASNQALQSVTAAMPGQSRSGPFINNADAAALMHIYGPNLPLTPAYLSSVNQIPFQPLPGNWRMTAATHAPPSTVLSGEDAKTDGATGLFKSPGHTKGDQSDQNRWPDQTTSNIAPSTNISSAAKESTVAELRGKPNDGLLDRFAPKPGEWFCPTCMLHNTSSSLKCAACQTPKPVEKNDTSVTTNPLTKFAPPPGSWECPGCMLSHISSVEKCPACHTPRPESLPASSTNAKTDQALSSSVFGSFNVTGQPKTSAPVESTPTKPLFKFAASGPKSPTKSSVTPVGTSDSIKPDQSNASQHRPVFYFGNNEQAFGDPKPADKESSKTSGLFDKLQLTTTSSGKPVFGTGGFSFSFGLPKAPDSSVSQATNPTNISSADRDADQVELVDEEKLTFKPVLEVMPEKVEVCTGEENEEVIFCERAKLYRWTANMWRERGVGDMKLLRTPDTGVVRCLMRRDHVLKVCCNHPITVGMQLKPITSTSDGRAWTWWAIDFTEPTNEGDADQSHNTSNISETDTSGGRRETFAARFKTNEHAQSFKDAFESAVQAAEKRAKDKSADSYIVTKNKSVHLDNEEPQSDNDDVIVIEKHPEVSHFLRGRLKFITLMFVD</sequence>
<dbReference type="PROSITE" id="PS50196">
    <property type="entry name" value="RANBD1"/>
    <property type="match status" value="1"/>
</dbReference>
<evidence type="ECO:0000256" key="1">
    <source>
        <dbReference type="ARBA" id="ARBA00022723"/>
    </source>
</evidence>
<dbReference type="AlphaFoldDB" id="A0A8E0RW29"/>
<dbReference type="FunFam" id="4.10.1060.10:FF:000003">
    <property type="entry name" value="E3 SUMO-protein ligase RanBP2"/>
    <property type="match status" value="1"/>
</dbReference>
<feature type="compositionally biased region" description="Polar residues" evidence="6">
    <location>
        <begin position="753"/>
        <end position="775"/>
    </location>
</feature>
<dbReference type="SUPFAM" id="SSF90209">
    <property type="entry name" value="Ran binding protein zinc finger-like"/>
    <property type="match status" value="1"/>
</dbReference>
<feature type="region of interest" description="Disordered" evidence="6">
    <location>
        <begin position="1012"/>
        <end position="1031"/>
    </location>
</feature>
<reference evidence="9" key="1">
    <citation type="submission" date="2019-05" db="EMBL/GenBank/DDBJ databases">
        <title>Annotation for the trematode Fasciolopsis buski.</title>
        <authorList>
            <person name="Choi Y.-J."/>
        </authorList>
    </citation>
    <scope>NUCLEOTIDE SEQUENCE</scope>
    <source>
        <strain evidence="9">HT</strain>
        <tissue evidence="9">Whole worm</tissue>
    </source>
</reference>
<dbReference type="OrthoDB" id="2357150at2759"/>
<evidence type="ECO:0000313" key="10">
    <source>
        <dbReference type="Proteomes" id="UP000728185"/>
    </source>
</evidence>
<dbReference type="EMBL" id="LUCM01006777">
    <property type="protein sequence ID" value="KAA0190799.1"/>
    <property type="molecule type" value="Genomic_DNA"/>
</dbReference>
<accession>A0A8E0RW29</accession>
<dbReference type="Proteomes" id="UP000728185">
    <property type="component" value="Unassembled WGS sequence"/>
</dbReference>
<evidence type="ECO:0000259" key="8">
    <source>
        <dbReference type="PROSITE" id="PS50199"/>
    </source>
</evidence>
<dbReference type="InterPro" id="IPR001876">
    <property type="entry name" value="Znf_RanBP2"/>
</dbReference>
<feature type="compositionally biased region" description="Polar residues" evidence="6">
    <location>
        <begin position="1013"/>
        <end position="1026"/>
    </location>
</feature>
<dbReference type="SMART" id="SM00547">
    <property type="entry name" value="ZnF_RBZ"/>
    <property type="match status" value="2"/>
</dbReference>
<dbReference type="Gene3D" id="2.30.29.30">
    <property type="entry name" value="Pleckstrin-homology domain (PH domain)/Phosphotyrosine-binding domain (PTB)"/>
    <property type="match status" value="1"/>
</dbReference>
<gene>
    <name evidence="9" type="ORF">FBUS_06596</name>
</gene>
<feature type="region of interest" description="Disordered" evidence="6">
    <location>
        <begin position="919"/>
        <end position="949"/>
    </location>
</feature>
<keyword evidence="5" id="KW-0175">Coiled coil</keyword>
<dbReference type="Gene3D" id="4.10.1060.10">
    <property type="entry name" value="Zinc finger, RanBP2-type"/>
    <property type="match status" value="2"/>
</dbReference>